<sequence length="989" mass="110336">MATLQRLRAALVWTGKLLVSRKSMDAVRAGVVTAAVTITVFFAVLREQVQCFTNILAYVALVIIAQIPHIGAVFRGSCILAMSSICAGVFALTGLAMADKSPLGLYFVTLLFAFIAAILRTDTDPVSLGMGISVNFLFGAVYIYYAKTPPSEAWSRTYPIVVSGLIASAAALLGALVIFPVSARVTLRRGLAKTTRELSALIGKTGDLLMMPGDESRDCGQEMIARFLAQRTALATHRNMLSLLPYEPNFLPPWQCEPDAGWMGLLEAVEQVFFRAEALACALRGGRFHRLTNLGRLLRAPLRLLQEYFQAAAESGEQLARCIEMYPQAVDVTDSVNDHMRAELNDAVVKMRRRQWRNLQHNRGSAVTPSAFELASLIFAVYNAQALQRSLVHLHQSIDKLYAERRRLRFAPVANLFRWTRIVLSPIRTWLKTWTLLRNTDNLKFLIKYLICVAIIVFPTLFVAQFSERVFEFLQHDNAISAYIIVTILFMRGIEMTLFRVVLYFVVTFASSALGYAVTVIAPTDQYVLDMWVGVWTYGALLVASIDPAYIVTTFPFLLAQYFIIACQYGHGYTFVYAASRAVSVSAGCFVVAAVSYFIWPYRTESEVRRHLTTALQLCMDVIDDMSHIFTEMNAAGGSMRWDDLGGTACDGKMRALEGLLTVVRIRLQVDMTPNFRQSSLWRGANNLAALVRRLVLMRQVVCAAPHISGYYSDTAYEVFLKHLETELRALREAWRVANEATCARLGRRRKHRPSADELRKTLREYHYAKRMLMRKHERVRAQVHERWREHVRQRNVVVPPPATMRPHEVVPEAAEASNGSLQWESSEPTVTIEDSEAGGPPDLHVDDSVRFLTWLYSLALVMQAFEQVAVDALNLGHGASERNLPQRMLGLGKRPPPPPSADLASVVRADERSDSDRNNLADDEAFERDLEASLAVSGRTDGEVELGMAPSELGAETEEPLSNGQQGERAASADSVSTRETSDHAPEP</sequence>
<accession>A0AAV9IPR4</accession>
<name>A0AAV9IPR4_CYACA</name>
<feature type="region of interest" description="Disordered" evidence="1">
    <location>
        <begin position="888"/>
        <end position="989"/>
    </location>
</feature>
<feature type="region of interest" description="Disordered" evidence="1">
    <location>
        <begin position="817"/>
        <end position="842"/>
    </location>
</feature>
<dbReference type="EMBL" id="JANCYW010000001">
    <property type="protein sequence ID" value="KAK4533993.1"/>
    <property type="molecule type" value="Genomic_DNA"/>
</dbReference>
<feature type="compositionally biased region" description="Basic and acidic residues" evidence="1">
    <location>
        <begin position="909"/>
        <end position="921"/>
    </location>
</feature>
<feature type="transmembrane region" description="Helical" evidence="2">
    <location>
        <begin position="103"/>
        <end position="119"/>
    </location>
</feature>
<feature type="transmembrane region" description="Helical" evidence="2">
    <location>
        <begin position="535"/>
        <end position="563"/>
    </location>
</feature>
<protein>
    <recommendedName>
        <fullName evidence="5">ER transporter 6TM N-terminal domain-containing protein</fullName>
    </recommendedName>
</protein>
<keyword evidence="2" id="KW-0472">Membrane</keyword>
<reference evidence="3 4" key="1">
    <citation type="submission" date="2022-07" db="EMBL/GenBank/DDBJ databases">
        <title>Genome-wide signatures of adaptation to extreme environments.</title>
        <authorList>
            <person name="Cho C.H."/>
            <person name="Yoon H.S."/>
        </authorList>
    </citation>
    <scope>NUCLEOTIDE SEQUENCE [LARGE SCALE GENOMIC DNA]</scope>
    <source>
        <strain evidence="3 4">DBV 063 E5</strain>
    </source>
</reference>
<feature type="transmembrane region" description="Helical" evidence="2">
    <location>
        <begin position="52"/>
        <end position="71"/>
    </location>
</feature>
<feature type="transmembrane region" description="Helical" evidence="2">
    <location>
        <begin position="501"/>
        <end position="523"/>
    </location>
</feature>
<evidence type="ECO:0000313" key="4">
    <source>
        <dbReference type="Proteomes" id="UP001301350"/>
    </source>
</evidence>
<evidence type="ECO:0000256" key="2">
    <source>
        <dbReference type="SAM" id="Phobius"/>
    </source>
</evidence>
<feature type="transmembrane region" description="Helical" evidence="2">
    <location>
        <begin position="575"/>
        <end position="600"/>
    </location>
</feature>
<evidence type="ECO:0000256" key="1">
    <source>
        <dbReference type="SAM" id="MobiDB-lite"/>
    </source>
</evidence>
<keyword evidence="2" id="KW-0812">Transmembrane</keyword>
<feature type="transmembrane region" description="Helical" evidence="2">
    <location>
        <begin position="446"/>
        <end position="466"/>
    </location>
</feature>
<feature type="transmembrane region" description="Helical" evidence="2">
    <location>
        <begin position="126"/>
        <end position="145"/>
    </location>
</feature>
<keyword evidence="2" id="KW-1133">Transmembrane helix</keyword>
<feature type="transmembrane region" description="Helical" evidence="2">
    <location>
        <begin position="478"/>
        <end position="494"/>
    </location>
</feature>
<comment type="caution">
    <text evidence="3">The sequence shown here is derived from an EMBL/GenBank/DDBJ whole genome shotgun (WGS) entry which is preliminary data.</text>
</comment>
<proteinExistence type="predicted"/>
<gene>
    <name evidence="3" type="ORF">CDCA_CDCA01G0018</name>
</gene>
<dbReference type="AlphaFoldDB" id="A0AAV9IPR4"/>
<feature type="transmembrane region" description="Helical" evidence="2">
    <location>
        <begin position="157"/>
        <end position="179"/>
    </location>
</feature>
<keyword evidence="4" id="KW-1185">Reference proteome</keyword>
<dbReference type="Proteomes" id="UP001301350">
    <property type="component" value="Unassembled WGS sequence"/>
</dbReference>
<feature type="transmembrane region" description="Helical" evidence="2">
    <location>
        <begin position="78"/>
        <end position="97"/>
    </location>
</feature>
<organism evidence="3 4">
    <name type="scientific">Cyanidium caldarium</name>
    <name type="common">Red alga</name>
    <dbReference type="NCBI Taxonomy" id="2771"/>
    <lineage>
        <taxon>Eukaryota</taxon>
        <taxon>Rhodophyta</taxon>
        <taxon>Bangiophyceae</taxon>
        <taxon>Cyanidiales</taxon>
        <taxon>Cyanidiaceae</taxon>
        <taxon>Cyanidium</taxon>
    </lineage>
</organism>
<evidence type="ECO:0000313" key="3">
    <source>
        <dbReference type="EMBL" id="KAK4533993.1"/>
    </source>
</evidence>
<evidence type="ECO:0008006" key="5">
    <source>
        <dbReference type="Google" id="ProtNLM"/>
    </source>
</evidence>
<feature type="transmembrane region" description="Helical" evidence="2">
    <location>
        <begin position="26"/>
        <end position="46"/>
    </location>
</feature>
<feature type="compositionally biased region" description="Polar residues" evidence="1">
    <location>
        <begin position="818"/>
        <end position="830"/>
    </location>
</feature>